<protein>
    <submittedName>
        <fullName evidence="2">Uncharacterized protein</fullName>
    </submittedName>
</protein>
<sequence length="93" mass="11081">PQSNILRHHHYNTPRHTHTYVSPHYTQDINRTSDSNRINHTPHSPQLSQSLITCIKQIHFSRRHLSMHSPTHNPHFKNYPHSKPHIKYILTET</sequence>
<feature type="region of interest" description="Disordered" evidence="1">
    <location>
        <begin position="1"/>
        <end position="45"/>
    </location>
</feature>
<gene>
    <name evidence="2" type="ORF">Zm00014a_038432</name>
</gene>
<name>A0A3L6DEU7_MAIZE</name>
<dbReference type="EMBL" id="NCVQ01000010">
    <property type="protein sequence ID" value="PWZ06677.1"/>
    <property type="molecule type" value="Genomic_DNA"/>
</dbReference>
<feature type="compositionally biased region" description="Polar residues" evidence="1">
    <location>
        <begin position="24"/>
        <end position="45"/>
    </location>
</feature>
<accession>A0A3L6DEU7</accession>
<reference evidence="2 3" key="1">
    <citation type="journal article" date="2018" name="Nat. Genet.">
        <title>Extensive intraspecific gene order and gene structural variations between Mo17 and other maize genomes.</title>
        <authorList>
            <person name="Sun S."/>
            <person name="Zhou Y."/>
            <person name="Chen J."/>
            <person name="Shi J."/>
            <person name="Zhao H."/>
            <person name="Zhao H."/>
            <person name="Song W."/>
            <person name="Zhang M."/>
            <person name="Cui Y."/>
            <person name="Dong X."/>
            <person name="Liu H."/>
            <person name="Ma X."/>
            <person name="Jiao Y."/>
            <person name="Wang B."/>
            <person name="Wei X."/>
            <person name="Stein J.C."/>
            <person name="Glaubitz J.C."/>
            <person name="Lu F."/>
            <person name="Yu G."/>
            <person name="Liang C."/>
            <person name="Fengler K."/>
            <person name="Li B."/>
            <person name="Rafalski A."/>
            <person name="Schnable P.S."/>
            <person name="Ware D.H."/>
            <person name="Buckler E.S."/>
            <person name="Lai J."/>
        </authorList>
    </citation>
    <scope>NUCLEOTIDE SEQUENCE [LARGE SCALE GENOMIC DNA]</scope>
    <source>
        <strain evidence="3">cv. Missouri 17</strain>
        <tissue evidence="2">Seedling</tissue>
    </source>
</reference>
<proteinExistence type="predicted"/>
<organism evidence="2 3">
    <name type="scientific">Zea mays</name>
    <name type="common">Maize</name>
    <dbReference type="NCBI Taxonomy" id="4577"/>
    <lineage>
        <taxon>Eukaryota</taxon>
        <taxon>Viridiplantae</taxon>
        <taxon>Streptophyta</taxon>
        <taxon>Embryophyta</taxon>
        <taxon>Tracheophyta</taxon>
        <taxon>Spermatophyta</taxon>
        <taxon>Magnoliopsida</taxon>
        <taxon>Liliopsida</taxon>
        <taxon>Poales</taxon>
        <taxon>Poaceae</taxon>
        <taxon>PACMAD clade</taxon>
        <taxon>Panicoideae</taxon>
        <taxon>Andropogonodae</taxon>
        <taxon>Andropogoneae</taxon>
        <taxon>Tripsacinae</taxon>
        <taxon>Zea</taxon>
    </lineage>
</organism>
<evidence type="ECO:0000256" key="1">
    <source>
        <dbReference type="SAM" id="MobiDB-lite"/>
    </source>
</evidence>
<dbReference type="AlphaFoldDB" id="A0A3L6DEU7"/>
<feature type="compositionally biased region" description="Basic residues" evidence="1">
    <location>
        <begin position="1"/>
        <end position="18"/>
    </location>
</feature>
<feature type="non-terminal residue" evidence="2">
    <location>
        <position position="1"/>
    </location>
</feature>
<dbReference type="Proteomes" id="UP000251960">
    <property type="component" value="Chromosome 9"/>
</dbReference>
<comment type="caution">
    <text evidence="2">The sequence shown here is derived from an EMBL/GenBank/DDBJ whole genome shotgun (WGS) entry which is preliminary data.</text>
</comment>
<evidence type="ECO:0000313" key="2">
    <source>
        <dbReference type="EMBL" id="PWZ06677.1"/>
    </source>
</evidence>
<evidence type="ECO:0000313" key="3">
    <source>
        <dbReference type="Proteomes" id="UP000251960"/>
    </source>
</evidence>